<organism evidence="2">
    <name type="scientific">Arundo donax</name>
    <name type="common">Giant reed</name>
    <name type="synonym">Donax arundinaceus</name>
    <dbReference type="NCBI Taxonomy" id="35708"/>
    <lineage>
        <taxon>Eukaryota</taxon>
        <taxon>Viridiplantae</taxon>
        <taxon>Streptophyta</taxon>
        <taxon>Embryophyta</taxon>
        <taxon>Tracheophyta</taxon>
        <taxon>Spermatophyta</taxon>
        <taxon>Magnoliopsida</taxon>
        <taxon>Liliopsida</taxon>
        <taxon>Poales</taxon>
        <taxon>Poaceae</taxon>
        <taxon>PACMAD clade</taxon>
        <taxon>Arundinoideae</taxon>
        <taxon>Arundineae</taxon>
        <taxon>Arundo</taxon>
    </lineage>
</organism>
<accession>A0A0A9EAZ6</accession>
<name>A0A0A9EAZ6_ARUDO</name>
<feature type="region of interest" description="Disordered" evidence="1">
    <location>
        <begin position="25"/>
        <end position="46"/>
    </location>
</feature>
<reference evidence="2" key="2">
    <citation type="journal article" date="2015" name="Data Brief">
        <title>Shoot transcriptome of the giant reed, Arundo donax.</title>
        <authorList>
            <person name="Barrero R.A."/>
            <person name="Guerrero F.D."/>
            <person name="Moolhuijzen P."/>
            <person name="Goolsby J.A."/>
            <person name="Tidwell J."/>
            <person name="Bellgard S.E."/>
            <person name="Bellgard M.I."/>
        </authorList>
    </citation>
    <scope>NUCLEOTIDE SEQUENCE</scope>
    <source>
        <tissue evidence="2">Shoot tissue taken approximately 20 cm above the soil surface</tissue>
    </source>
</reference>
<evidence type="ECO:0000313" key="2">
    <source>
        <dbReference type="EMBL" id="JAD93142.1"/>
    </source>
</evidence>
<proteinExistence type="predicted"/>
<sequence>MAATNSASGFPDRLTCCSTARRLCSSMGSKSGSPWWKGPSDTTLGR</sequence>
<protein>
    <submittedName>
        <fullName evidence="2">Uncharacterized protein</fullName>
    </submittedName>
</protein>
<evidence type="ECO:0000256" key="1">
    <source>
        <dbReference type="SAM" id="MobiDB-lite"/>
    </source>
</evidence>
<dbReference type="EMBL" id="GBRH01204753">
    <property type="protein sequence ID" value="JAD93142.1"/>
    <property type="molecule type" value="Transcribed_RNA"/>
</dbReference>
<reference evidence="2" key="1">
    <citation type="submission" date="2014-09" db="EMBL/GenBank/DDBJ databases">
        <authorList>
            <person name="Magalhaes I.L.F."/>
            <person name="Oliveira U."/>
            <person name="Santos F.R."/>
            <person name="Vidigal T.H.D.A."/>
            <person name="Brescovit A.D."/>
            <person name="Santos A.J."/>
        </authorList>
    </citation>
    <scope>NUCLEOTIDE SEQUENCE</scope>
    <source>
        <tissue evidence="2">Shoot tissue taken approximately 20 cm above the soil surface</tissue>
    </source>
</reference>
<dbReference type="AlphaFoldDB" id="A0A0A9EAZ6"/>